<evidence type="ECO:0000256" key="9">
    <source>
        <dbReference type="RuleBase" id="RU363037"/>
    </source>
</evidence>
<feature type="compositionally biased region" description="Basic and acidic residues" evidence="10">
    <location>
        <begin position="19"/>
        <end position="34"/>
    </location>
</feature>
<dbReference type="InterPro" id="IPR020056">
    <property type="entry name" value="Rbsml_bL25/Gln-tRNA_synth_N"/>
</dbReference>
<evidence type="ECO:0000256" key="4">
    <source>
        <dbReference type="ARBA" id="ARBA00022741"/>
    </source>
</evidence>
<evidence type="ECO:0000259" key="12">
    <source>
        <dbReference type="Pfam" id="PF03950"/>
    </source>
</evidence>
<dbReference type="InterPro" id="IPR050132">
    <property type="entry name" value="Gln/Glu-tRNA_Ligase"/>
</dbReference>
<dbReference type="FunFam" id="3.40.50.620:FF:000037">
    <property type="entry name" value="Glutamine--tRNA ligase cytoplasmic"/>
    <property type="match status" value="1"/>
</dbReference>
<evidence type="ECO:0000256" key="8">
    <source>
        <dbReference type="ARBA" id="ARBA00048270"/>
    </source>
</evidence>
<dbReference type="Gene3D" id="3.40.50.620">
    <property type="entry name" value="HUPs"/>
    <property type="match status" value="1"/>
</dbReference>
<feature type="domain" description="Glutamyl/glutaminyl-tRNA synthetase class Ib catalytic" evidence="11">
    <location>
        <begin position="156"/>
        <end position="484"/>
    </location>
</feature>
<keyword evidence="7 9" id="KW-0030">Aminoacyl-tRNA synthetase</keyword>
<keyword evidence="6 9" id="KW-0648">Protein biosynthesis</keyword>
<dbReference type="InterPro" id="IPR001412">
    <property type="entry name" value="aa-tRNA-synth_I_CS"/>
</dbReference>
<evidence type="ECO:0000256" key="1">
    <source>
        <dbReference type="ARBA" id="ARBA00005594"/>
    </source>
</evidence>
<keyword evidence="4 9" id="KW-0547">Nucleotide-binding</keyword>
<proteinExistence type="inferred from homology"/>
<evidence type="ECO:0000313" key="13">
    <source>
        <dbReference type="EMBL" id="KOO32168.1"/>
    </source>
</evidence>
<dbReference type="InterPro" id="IPR020059">
    <property type="entry name" value="Glu/Gln-tRNA-synth_Ib_codon-bd"/>
</dbReference>
<dbReference type="EC" id="6.1.1.18" evidence="2"/>
<keyword evidence="5 9" id="KW-0067">ATP-binding</keyword>
<keyword evidence="14" id="KW-1185">Reference proteome</keyword>
<evidence type="ECO:0000256" key="6">
    <source>
        <dbReference type="ARBA" id="ARBA00022917"/>
    </source>
</evidence>
<dbReference type="Pfam" id="PF00749">
    <property type="entry name" value="tRNA-synt_1c"/>
    <property type="match status" value="1"/>
</dbReference>
<evidence type="ECO:0000256" key="5">
    <source>
        <dbReference type="ARBA" id="ARBA00022840"/>
    </source>
</evidence>
<feature type="domain" description="Glutamyl/glutaminyl-tRNA synthetase class Ib anti-codon binding" evidence="12">
    <location>
        <begin position="488"/>
        <end position="585"/>
    </location>
</feature>
<dbReference type="GO" id="GO:0005829">
    <property type="term" value="C:cytosol"/>
    <property type="evidence" value="ECO:0007669"/>
    <property type="project" value="TreeGrafter"/>
</dbReference>
<dbReference type="Proteomes" id="UP000037460">
    <property type="component" value="Unassembled WGS sequence"/>
</dbReference>
<dbReference type="Gene3D" id="2.40.240.10">
    <property type="entry name" value="Ribosomal Protein L25, Chain P"/>
    <property type="match status" value="2"/>
</dbReference>
<evidence type="ECO:0000256" key="10">
    <source>
        <dbReference type="SAM" id="MobiDB-lite"/>
    </source>
</evidence>
<protein>
    <recommendedName>
        <fullName evidence="2">glutamine--tRNA ligase</fullName>
        <ecNumber evidence="2">6.1.1.18</ecNumber>
    </recommendedName>
</protein>
<keyword evidence="3 9" id="KW-0436">Ligase</keyword>
<evidence type="ECO:0000259" key="11">
    <source>
        <dbReference type="Pfam" id="PF00749"/>
    </source>
</evidence>
<dbReference type="PROSITE" id="PS00178">
    <property type="entry name" value="AA_TRNA_LIGASE_I"/>
    <property type="match status" value="1"/>
</dbReference>
<dbReference type="GO" id="GO:0005524">
    <property type="term" value="F:ATP binding"/>
    <property type="evidence" value="ECO:0007669"/>
    <property type="project" value="UniProtKB-KW"/>
</dbReference>
<reference evidence="14" key="1">
    <citation type="journal article" date="2015" name="PLoS Genet.">
        <title>Genome Sequence and Transcriptome Analyses of Chrysochromulina tobin: Metabolic Tools for Enhanced Algal Fitness in the Prominent Order Prymnesiales (Haptophyceae).</title>
        <authorList>
            <person name="Hovde B.T."/>
            <person name="Deodato C.R."/>
            <person name="Hunsperger H.M."/>
            <person name="Ryken S.A."/>
            <person name="Yost W."/>
            <person name="Jha R.K."/>
            <person name="Patterson J."/>
            <person name="Monnat R.J. Jr."/>
            <person name="Barlow S.B."/>
            <person name="Starkenburg S.R."/>
            <person name="Cattolico R.A."/>
        </authorList>
    </citation>
    <scope>NUCLEOTIDE SEQUENCE</scope>
    <source>
        <strain evidence="14">CCMP291</strain>
    </source>
</reference>
<dbReference type="PRINTS" id="PR00987">
    <property type="entry name" value="TRNASYNTHGLU"/>
</dbReference>
<evidence type="ECO:0000313" key="14">
    <source>
        <dbReference type="Proteomes" id="UP000037460"/>
    </source>
</evidence>
<dbReference type="SUPFAM" id="SSF52374">
    <property type="entry name" value="Nucleotidylyl transferase"/>
    <property type="match status" value="1"/>
</dbReference>
<dbReference type="PANTHER" id="PTHR43097:SF4">
    <property type="entry name" value="GLUTAMINE--TRNA LIGASE"/>
    <property type="match status" value="1"/>
</dbReference>
<comment type="caution">
    <text evidence="13">The sequence shown here is derived from an EMBL/GenBank/DDBJ whole genome shotgun (WGS) entry which is preliminary data.</text>
</comment>
<dbReference type="InterPro" id="IPR020058">
    <property type="entry name" value="Glu/Gln-tRNA-synth_Ib_cat-dom"/>
</dbReference>
<evidence type="ECO:0000256" key="7">
    <source>
        <dbReference type="ARBA" id="ARBA00023146"/>
    </source>
</evidence>
<dbReference type="InterPro" id="IPR000924">
    <property type="entry name" value="Glu/Gln-tRNA-synth"/>
</dbReference>
<dbReference type="PANTHER" id="PTHR43097">
    <property type="entry name" value="GLUTAMINE-TRNA LIGASE"/>
    <property type="match status" value="1"/>
</dbReference>
<dbReference type="GO" id="GO:0006425">
    <property type="term" value="P:glutaminyl-tRNA aminoacylation"/>
    <property type="evidence" value="ECO:0007669"/>
    <property type="project" value="InterPro"/>
</dbReference>
<dbReference type="NCBIfam" id="TIGR00440">
    <property type="entry name" value="glnS"/>
    <property type="match status" value="1"/>
</dbReference>
<dbReference type="AlphaFoldDB" id="A0A0M0K1A2"/>
<dbReference type="EMBL" id="JWZX01001835">
    <property type="protein sequence ID" value="KOO32168.1"/>
    <property type="molecule type" value="Genomic_DNA"/>
</dbReference>
<evidence type="ECO:0000256" key="2">
    <source>
        <dbReference type="ARBA" id="ARBA00012836"/>
    </source>
</evidence>
<sequence>MADEAPTEAGGVSKTACKKAADDAGKAAKKKPDPEGLALIEQAKEAYAAKDLEKAFALYKEAEEKCKNSTMDAVPKEKKPKGPNLHAAATDAAAELAADDATAAEAEKKPRLYLSNPEENLQAKPTREGMAAGCNYALNSPAKLKKHLETTGGAYRTRFPPEPNGYLHIGHAKAMNFNFGQARIAREMGKGGTTVMRFDDTNPAAEKQEFIDSILDNLKWLGHEPARVTYSSDYFQELYDLAVQLIKDGGAYVCHQTGPEIKASRELLRAYHGRGLKASERGPLPKGAASPWRDRPVAENLAEFRKMKQGRYAQGTAFLRHKGDLFSENSSMWDLAAYRIIYQAHPHTGDAWCIYPTYDYTHCIVDSLEDITHSLCTLEFAQRQAADGPYYHLLHSLGMYKPVTWEYSRLNLTHAVMSKRKLKFLVVYGYVGGWDDPRLCTLNGLRRRGYTGATLNRFCEAVGVTRAAMVARNELLEQLARQELEAVPRRFAVLKPLKVLLSGLAEGGKSFEMKNHPLIDAMGARQMHLGSEIYIEMDDFRPELADDPKFYGLAVGREAGLLGAGVNITVTEAVRDPKTGELLHLLATADPTRERKVKGHLHWVNAQTAVPAECRVYSVLFSPEDPELAAKEIAAAAGAAEAEENDDNDEDNDDADAAALEEAKAKAAAAAAAGKVALPKWLELLNPDSLVVESALVESCLAKEAAPPNKAADRPAFQFQRVGFFCVDDDSTTANPVFNRIVALKEDKEKKTL</sequence>
<name>A0A0M0K1A2_9EUKA</name>
<comment type="similarity">
    <text evidence="1 9">Belongs to the class-I aminoacyl-tRNA synthetase family.</text>
</comment>
<dbReference type="SUPFAM" id="SSF50715">
    <property type="entry name" value="Ribosomal protein L25-like"/>
    <property type="match status" value="1"/>
</dbReference>
<dbReference type="InterPro" id="IPR014729">
    <property type="entry name" value="Rossmann-like_a/b/a_fold"/>
</dbReference>
<feature type="region of interest" description="Disordered" evidence="10">
    <location>
        <begin position="67"/>
        <end position="87"/>
    </location>
</feature>
<accession>A0A0M0K1A2</accession>
<dbReference type="InterPro" id="IPR004514">
    <property type="entry name" value="Gln-tRNA-synth"/>
</dbReference>
<gene>
    <name evidence="13" type="ORF">Ctob_007668</name>
</gene>
<feature type="region of interest" description="Disordered" evidence="10">
    <location>
        <begin position="1"/>
        <end position="35"/>
    </location>
</feature>
<comment type="catalytic activity">
    <reaction evidence="8">
        <text>tRNA(Gln) + L-glutamine + ATP = L-glutaminyl-tRNA(Gln) + AMP + diphosphate</text>
        <dbReference type="Rhea" id="RHEA:20121"/>
        <dbReference type="Rhea" id="RHEA-COMP:9662"/>
        <dbReference type="Rhea" id="RHEA-COMP:9681"/>
        <dbReference type="ChEBI" id="CHEBI:30616"/>
        <dbReference type="ChEBI" id="CHEBI:33019"/>
        <dbReference type="ChEBI" id="CHEBI:58359"/>
        <dbReference type="ChEBI" id="CHEBI:78442"/>
        <dbReference type="ChEBI" id="CHEBI:78521"/>
        <dbReference type="ChEBI" id="CHEBI:456215"/>
        <dbReference type="EC" id="6.1.1.18"/>
    </reaction>
</comment>
<dbReference type="OrthoDB" id="10250478at2759"/>
<dbReference type="GO" id="GO:0004819">
    <property type="term" value="F:glutamine-tRNA ligase activity"/>
    <property type="evidence" value="ECO:0007669"/>
    <property type="project" value="UniProtKB-EC"/>
</dbReference>
<dbReference type="InterPro" id="IPR011035">
    <property type="entry name" value="Ribosomal_bL25/Gln-tRNA_synth"/>
</dbReference>
<evidence type="ECO:0000256" key="3">
    <source>
        <dbReference type="ARBA" id="ARBA00022598"/>
    </source>
</evidence>
<dbReference type="Pfam" id="PF03950">
    <property type="entry name" value="tRNA-synt_1c_C"/>
    <property type="match status" value="1"/>
</dbReference>
<organism evidence="13 14">
    <name type="scientific">Chrysochromulina tobinii</name>
    <dbReference type="NCBI Taxonomy" id="1460289"/>
    <lineage>
        <taxon>Eukaryota</taxon>
        <taxon>Haptista</taxon>
        <taxon>Haptophyta</taxon>
        <taxon>Prymnesiophyceae</taxon>
        <taxon>Prymnesiales</taxon>
        <taxon>Chrysochromulinaceae</taxon>
        <taxon>Chrysochromulina</taxon>
    </lineage>
</organism>